<dbReference type="PROSITE" id="PS51257">
    <property type="entry name" value="PROKAR_LIPOPROTEIN"/>
    <property type="match status" value="1"/>
</dbReference>
<evidence type="ECO:0000256" key="1">
    <source>
        <dbReference type="SAM" id="MobiDB-lite"/>
    </source>
</evidence>
<accession>A0A7I8DRV8</accession>
<keyword evidence="5" id="KW-1185">Reference proteome</keyword>
<feature type="chain" id="PRO_5039276738" evidence="2">
    <location>
        <begin position="24"/>
        <end position="662"/>
    </location>
</feature>
<proteinExistence type="predicted"/>
<dbReference type="Proteomes" id="UP000515703">
    <property type="component" value="Chromosome"/>
</dbReference>
<dbReference type="Gene3D" id="3.40.190.10">
    <property type="entry name" value="Periplasmic binding protein-like II"/>
    <property type="match status" value="1"/>
</dbReference>
<organism evidence="4 5">
    <name type="scientific">Anaerocolumna chitinilytica</name>
    <dbReference type="NCBI Taxonomy" id="1727145"/>
    <lineage>
        <taxon>Bacteria</taxon>
        <taxon>Bacillati</taxon>
        <taxon>Bacillota</taxon>
        <taxon>Clostridia</taxon>
        <taxon>Lachnospirales</taxon>
        <taxon>Lachnospiraceae</taxon>
        <taxon>Anaerocolumna</taxon>
    </lineage>
</organism>
<dbReference type="RefSeq" id="WP_185259299.1">
    <property type="nucleotide sequence ID" value="NZ_AP023368.1"/>
</dbReference>
<dbReference type="PANTHER" id="PTHR30290:SF65">
    <property type="entry name" value="MONOACYL PHOSPHATIDYLINOSITOL TETRAMANNOSIDE-BINDING PROTEIN LPQW-RELATED"/>
    <property type="match status" value="1"/>
</dbReference>
<evidence type="ECO:0000256" key="2">
    <source>
        <dbReference type="SAM" id="SignalP"/>
    </source>
</evidence>
<dbReference type="CDD" id="cd08509">
    <property type="entry name" value="PBP2_TmCBP_oligosaccharides_like"/>
    <property type="match status" value="1"/>
</dbReference>
<evidence type="ECO:0000313" key="5">
    <source>
        <dbReference type="Proteomes" id="UP000515703"/>
    </source>
</evidence>
<dbReference type="SUPFAM" id="SSF53850">
    <property type="entry name" value="Periplasmic binding protein-like II"/>
    <property type="match status" value="1"/>
</dbReference>
<feature type="compositionally biased region" description="Polar residues" evidence="1">
    <location>
        <begin position="38"/>
        <end position="49"/>
    </location>
</feature>
<feature type="region of interest" description="Disordered" evidence="1">
    <location>
        <begin position="38"/>
        <end position="65"/>
    </location>
</feature>
<dbReference type="EMBL" id="AP023368">
    <property type="protein sequence ID" value="BCJ99016.1"/>
    <property type="molecule type" value="Genomic_DNA"/>
</dbReference>
<dbReference type="GO" id="GO:0015833">
    <property type="term" value="P:peptide transport"/>
    <property type="evidence" value="ECO:0007669"/>
    <property type="project" value="TreeGrafter"/>
</dbReference>
<dbReference type="Gene3D" id="3.90.76.10">
    <property type="entry name" value="Dipeptide-binding Protein, Domain 1"/>
    <property type="match status" value="1"/>
</dbReference>
<reference evidence="4 5" key="1">
    <citation type="submission" date="2020-08" db="EMBL/GenBank/DDBJ databases">
        <title>Draft genome sequencing of an Anaerocolumna strain isolated from anoxic soil subjected to BSD treatment.</title>
        <authorList>
            <person name="Uek A."/>
            <person name="Tonouchi A."/>
        </authorList>
    </citation>
    <scope>NUCLEOTIDE SEQUENCE [LARGE SCALE GENOMIC DNA]</scope>
    <source>
        <strain evidence="4 5">CTTW</strain>
    </source>
</reference>
<dbReference type="AlphaFoldDB" id="A0A7I8DRV8"/>
<dbReference type="Pfam" id="PF00496">
    <property type="entry name" value="SBP_bac_5"/>
    <property type="match status" value="1"/>
</dbReference>
<dbReference type="InterPro" id="IPR039424">
    <property type="entry name" value="SBP_5"/>
</dbReference>
<gene>
    <name evidence="4" type="ORF">bsdcttw_20570</name>
</gene>
<feature type="signal peptide" evidence="2">
    <location>
        <begin position="1"/>
        <end position="23"/>
    </location>
</feature>
<keyword evidence="2" id="KW-0732">Signal</keyword>
<name>A0A7I8DRV8_9FIRM</name>
<protein>
    <submittedName>
        <fullName evidence="4">Peptide ABC transporter substrate-binding protein</fullName>
    </submittedName>
</protein>
<evidence type="ECO:0000259" key="3">
    <source>
        <dbReference type="Pfam" id="PF00496"/>
    </source>
</evidence>
<dbReference type="GO" id="GO:1904680">
    <property type="term" value="F:peptide transmembrane transporter activity"/>
    <property type="evidence" value="ECO:0007669"/>
    <property type="project" value="TreeGrafter"/>
</dbReference>
<evidence type="ECO:0000313" key="4">
    <source>
        <dbReference type="EMBL" id="BCJ99016.1"/>
    </source>
</evidence>
<sequence>MKKGMHRVMACVMIIMLMSSMLVGCKKSDKTDATNAEVTKEANGNTDNGSGDPAPSKEVTEVGTPRNETLIVECQSPTDTPGQFNSYMQGTQMGFGIHQLMSAMMWEIDTVKGEQFGEVAEGMPESNADFTEHIVKIRHGIKWSDGEDLTADDVVFTFNMIMTNTGISQNAYYNQIFKSVEKVDDYTVKLVTKESFPRLAQRFGVTIWGNDLRIVPEHIYSKQADVTQFKDSKPVVAGPYTVKAYDELGKWILYERREDWKSSTVGVVTGKEPKAKYVWFRNLGDDTSRQMSLINNEVDILCEVTPEMLQVMTEQNPNIACWYKDFPYATSDDPCSKGLSFSMGKGAPYDNKDFRWGIALAMNFDEISQNIFDGVGRASPFPILTNTSAAQELYVKPILSWLESFQLDLGDGTTVKPFDSGYAERIAGVLRDKGYDIPTDKDTLIDMFGVGCWKYDPQAAEKLLTKAGLEKKSDGWYFNGKPFTFNMSYLADTEAQAGRGVQAAYDQLTKFGFKINLVSESSATWDTNGATGQFDIAGYWPTGFITKDIYSQINGWDADLIVPIGERGSGQSSRWNNAKATEIIHELAKLSPDDPKSYDLGIEFFKNAIEELPFIGFHSGVKFVPTNSTYWNNYPNAENPYNGPWWWWSCFKYITTEISPVQ</sequence>
<dbReference type="Gene3D" id="3.10.105.10">
    <property type="entry name" value="Dipeptide-binding Protein, Domain 3"/>
    <property type="match status" value="1"/>
</dbReference>
<dbReference type="KEGG" id="acht:bsdcttw_20570"/>
<feature type="domain" description="Solute-binding protein family 5" evidence="3">
    <location>
        <begin position="118"/>
        <end position="541"/>
    </location>
</feature>
<reference evidence="4 5" key="2">
    <citation type="submission" date="2020-08" db="EMBL/GenBank/DDBJ databases">
        <authorList>
            <person name="Ueki A."/>
            <person name="Tonouchi A."/>
        </authorList>
    </citation>
    <scope>NUCLEOTIDE SEQUENCE [LARGE SCALE GENOMIC DNA]</scope>
    <source>
        <strain evidence="4 5">CTTW</strain>
    </source>
</reference>
<dbReference type="PANTHER" id="PTHR30290">
    <property type="entry name" value="PERIPLASMIC BINDING COMPONENT OF ABC TRANSPORTER"/>
    <property type="match status" value="1"/>
</dbReference>
<dbReference type="InterPro" id="IPR000914">
    <property type="entry name" value="SBP_5_dom"/>
</dbReference>